<organism evidence="3 4">
    <name type="scientific">Anisodus tanguticus</name>
    <dbReference type="NCBI Taxonomy" id="243964"/>
    <lineage>
        <taxon>Eukaryota</taxon>
        <taxon>Viridiplantae</taxon>
        <taxon>Streptophyta</taxon>
        <taxon>Embryophyta</taxon>
        <taxon>Tracheophyta</taxon>
        <taxon>Spermatophyta</taxon>
        <taxon>Magnoliopsida</taxon>
        <taxon>eudicotyledons</taxon>
        <taxon>Gunneridae</taxon>
        <taxon>Pentapetalae</taxon>
        <taxon>asterids</taxon>
        <taxon>lamiids</taxon>
        <taxon>Solanales</taxon>
        <taxon>Solanaceae</taxon>
        <taxon>Solanoideae</taxon>
        <taxon>Hyoscyameae</taxon>
        <taxon>Anisodus</taxon>
    </lineage>
</organism>
<comment type="caution">
    <text evidence="3">The sequence shown here is derived from an EMBL/GenBank/DDBJ whole genome shotgun (WGS) entry which is preliminary data.</text>
</comment>
<feature type="compositionally biased region" description="Low complexity" evidence="1">
    <location>
        <begin position="72"/>
        <end position="82"/>
    </location>
</feature>
<dbReference type="Proteomes" id="UP001291623">
    <property type="component" value="Unassembled WGS sequence"/>
</dbReference>
<feature type="compositionally biased region" description="Polar residues" evidence="1">
    <location>
        <begin position="89"/>
        <end position="99"/>
    </location>
</feature>
<accession>A0AAE1VK51</accession>
<evidence type="ECO:0000256" key="1">
    <source>
        <dbReference type="SAM" id="MobiDB-lite"/>
    </source>
</evidence>
<feature type="region of interest" description="Disordered" evidence="1">
    <location>
        <begin position="71"/>
        <end position="99"/>
    </location>
</feature>
<evidence type="ECO:0000313" key="3">
    <source>
        <dbReference type="EMBL" id="KAK4366851.1"/>
    </source>
</evidence>
<gene>
    <name evidence="3" type="ORF">RND71_014731</name>
</gene>
<dbReference type="EMBL" id="JAVYJV010000007">
    <property type="protein sequence ID" value="KAK4366851.1"/>
    <property type="molecule type" value="Genomic_DNA"/>
</dbReference>
<name>A0AAE1VK51_9SOLA</name>
<keyword evidence="2" id="KW-0812">Transmembrane</keyword>
<feature type="transmembrane region" description="Helical" evidence="2">
    <location>
        <begin position="105"/>
        <end position="127"/>
    </location>
</feature>
<keyword evidence="2" id="KW-1133">Transmembrane helix</keyword>
<dbReference type="AlphaFoldDB" id="A0AAE1VK51"/>
<reference evidence="3" key="1">
    <citation type="submission" date="2023-12" db="EMBL/GenBank/DDBJ databases">
        <title>Genome assembly of Anisodus tanguticus.</title>
        <authorList>
            <person name="Wang Y.-J."/>
        </authorList>
    </citation>
    <scope>NUCLEOTIDE SEQUENCE</scope>
    <source>
        <strain evidence="3">KB-2021</strain>
        <tissue evidence="3">Leaf</tissue>
    </source>
</reference>
<evidence type="ECO:0000313" key="4">
    <source>
        <dbReference type="Proteomes" id="UP001291623"/>
    </source>
</evidence>
<keyword evidence="4" id="KW-1185">Reference proteome</keyword>
<evidence type="ECO:0000256" key="2">
    <source>
        <dbReference type="SAM" id="Phobius"/>
    </source>
</evidence>
<keyword evidence="2" id="KW-0472">Membrane</keyword>
<sequence length="154" mass="16771">MVSVRCANELMVPSWFIEKEYVSLPLLECKWLTINSLISKYCFLGKDRLLSLLVSKIQLFVVYPASPPPPSHASHSDASPGSRAPVNPTAGTEISTSSNVSATGFSTASTGIVINPVLVLAAALMFLQRSEEACWMRVKDRQEEGQVRVTNSVT</sequence>
<proteinExistence type="predicted"/>
<protein>
    <submittedName>
        <fullName evidence="3">Uncharacterized protein</fullName>
    </submittedName>
</protein>